<organism evidence="1 2">
    <name type="scientific">Cylindrobasidium torrendii FP15055 ss-10</name>
    <dbReference type="NCBI Taxonomy" id="1314674"/>
    <lineage>
        <taxon>Eukaryota</taxon>
        <taxon>Fungi</taxon>
        <taxon>Dikarya</taxon>
        <taxon>Basidiomycota</taxon>
        <taxon>Agaricomycotina</taxon>
        <taxon>Agaricomycetes</taxon>
        <taxon>Agaricomycetidae</taxon>
        <taxon>Agaricales</taxon>
        <taxon>Marasmiineae</taxon>
        <taxon>Physalacriaceae</taxon>
        <taxon>Cylindrobasidium</taxon>
    </lineage>
</organism>
<evidence type="ECO:0000313" key="1">
    <source>
        <dbReference type="EMBL" id="KIY73993.1"/>
    </source>
</evidence>
<dbReference type="AlphaFoldDB" id="A0A0D7BTY1"/>
<dbReference type="EMBL" id="KN880433">
    <property type="protein sequence ID" value="KIY73993.1"/>
    <property type="molecule type" value="Genomic_DNA"/>
</dbReference>
<evidence type="ECO:0000313" key="2">
    <source>
        <dbReference type="Proteomes" id="UP000054007"/>
    </source>
</evidence>
<keyword evidence="2" id="KW-1185">Reference proteome</keyword>
<sequence length="444" mass="49891">MALGGFPRPMQHVLLEVCHQWHNSVCGAPQLWSSISILWPYNDLIDVEGVQRILNDVVRRSGNAPLDIALIGDAWDRVAYCFIPESHRWRSLVMPCTSSSQQLLQCRALRGRLPALEKLHFGPGRPQPQNTPEAWKEYVDALSLMLSNTPKLFCITGYNDLLALPMPWKHITDITLEARVSIKPKSPFHWSKDLTKCTSVRRLGIISLLPPNDKTNIRMPSVQDFRCTSYASWWIACLTLPALRTLCIRATALSDLRGLIERSGCELNALTIDILPKWDDSTISDFRAIIPYLPRLEFLKVHLSEQTPTLRAVPHLAELLDPVANANAFPLLAEFCLSLVHTNVVGVENTNEAGVEMEIMLRTALVVTESILRPTMRCASISLENISERASSLNAEVVSGFAEFVKLQARARSEDVLTRVQLLSIIINRNGHGRRVKLMDSFLH</sequence>
<gene>
    <name evidence="1" type="ORF">CYLTODRAFT_416639</name>
</gene>
<reference evidence="1 2" key="1">
    <citation type="journal article" date="2015" name="Fungal Genet. Biol.">
        <title>Evolution of novel wood decay mechanisms in Agaricales revealed by the genome sequences of Fistulina hepatica and Cylindrobasidium torrendii.</title>
        <authorList>
            <person name="Floudas D."/>
            <person name="Held B.W."/>
            <person name="Riley R."/>
            <person name="Nagy L.G."/>
            <person name="Koehler G."/>
            <person name="Ransdell A.S."/>
            <person name="Younus H."/>
            <person name="Chow J."/>
            <person name="Chiniquy J."/>
            <person name="Lipzen A."/>
            <person name="Tritt A."/>
            <person name="Sun H."/>
            <person name="Haridas S."/>
            <person name="LaButti K."/>
            <person name="Ohm R.A."/>
            <person name="Kues U."/>
            <person name="Blanchette R.A."/>
            <person name="Grigoriev I.V."/>
            <person name="Minto R.E."/>
            <person name="Hibbett D.S."/>
        </authorList>
    </citation>
    <scope>NUCLEOTIDE SEQUENCE [LARGE SCALE GENOMIC DNA]</scope>
    <source>
        <strain evidence="1 2">FP15055 ss-10</strain>
    </source>
</reference>
<evidence type="ECO:0008006" key="3">
    <source>
        <dbReference type="Google" id="ProtNLM"/>
    </source>
</evidence>
<protein>
    <recommendedName>
        <fullName evidence="3">F-box domain-containing protein</fullName>
    </recommendedName>
</protein>
<dbReference type="Proteomes" id="UP000054007">
    <property type="component" value="Unassembled WGS sequence"/>
</dbReference>
<name>A0A0D7BTY1_9AGAR</name>
<accession>A0A0D7BTY1</accession>
<proteinExistence type="predicted"/>
<dbReference type="OrthoDB" id="3270987at2759"/>